<dbReference type="EMBL" id="CAUJNA010000688">
    <property type="protein sequence ID" value="CAJ1380166.1"/>
    <property type="molecule type" value="Genomic_DNA"/>
</dbReference>
<gene>
    <name evidence="2" type="ORF">EVOR1521_LOCUS8177</name>
</gene>
<evidence type="ECO:0000313" key="2">
    <source>
        <dbReference type="EMBL" id="CAJ1380166.1"/>
    </source>
</evidence>
<sequence length="128" mass="14720">MTRRPQASRRKSRESGSLVRRSTRCGPSSSRRPQSRTSGGRWLAAWRQLRSSIRCCRRSCFPGELVQNPEYDWSVNLGRMWELQTPRKRLAGSGRRALFGRLVSSLGPHVLLDTRGRFNKQLPHGNCR</sequence>
<name>A0AA36I333_9DINO</name>
<reference evidence="2" key="1">
    <citation type="submission" date="2023-08" db="EMBL/GenBank/DDBJ databases">
        <authorList>
            <person name="Chen Y."/>
            <person name="Shah S."/>
            <person name="Dougan E. K."/>
            <person name="Thang M."/>
            <person name="Chan C."/>
        </authorList>
    </citation>
    <scope>NUCLEOTIDE SEQUENCE</scope>
</reference>
<evidence type="ECO:0000256" key="1">
    <source>
        <dbReference type="SAM" id="MobiDB-lite"/>
    </source>
</evidence>
<protein>
    <submittedName>
        <fullName evidence="2">Uncharacterized protein</fullName>
    </submittedName>
</protein>
<feature type="region of interest" description="Disordered" evidence="1">
    <location>
        <begin position="1"/>
        <end position="39"/>
    </location>
</feature>
<keyword evidence="3" id="KW-1185">Reference proteome</keyword>
<proteinExistence type="predicted"/>
<evidence type="ECO:0000313" key="3">
    <source>
        <dbReference type="Proteomes" id="UP001178507"/>
    </source>
</evidence>
<feature type="compositionally biased region" description="Basic residues" evidence="1">
    <location>
        <begin position="1"/>
        <end position="12"/>
    </location>
</feature>
<dbReference type="Proteomes" id="UP001178507">
    <property type="component" value="Unassembled WGS sequence"/>
</dbReference>
<dbReference type="AlphaFoldDB" id="A0AA36I333"/>
<organism evidence="2 3">
    <name type="scientific">Effrenium voratum</name>
    <dbReference type="NCBI Taxonomy" id="2562239"/>
    <lineage>
        <taxon>Eukaryota</taxon>
        <taxon>Sar</taxon>
        <taxon>Alveolata</taxon>
        <taxon>Dinophyceae</taxon>
        <taxon>Suessiales</taxon>
        <taxon>Symbiodiniaceae</taxon>
        <taxon>Effrenium</taxon>
    </lineage>
</organism>
<comment type="caution">
    <text evidence="2">The sequence shown here is derived from an EMBL/GenBank/DDBJ whole genome shotgun (WGS) entry which is preliminary data.</text>
</comment>
<feature type="compositionally biased region" description="Low complexity" evidence="1">
    <location>
        <begin position="24"/>
        <end position="39"/>
    </location>
</feature>
<accession>A0AA36I333</accession>